<evidence type="ECO:0000259" key="1">
    <source>
        <dbReference type="Pfam" id="PF08241"/>
    </source>
</evidence>
<dbReference type="InterPro" id="IPR029063">
    <property type="entry name" value="SAM-dependent_MTases_sf"/>
</dbReference>
<name>A0AAJ0U5D3_9GAMM</name>
<comment type="caution">
    <text evidence="2">The sequence shown here is derived from an EMBL/GenBank/DDBJ whole genome shotgun (WGS) entry which is preliminary data.</text>
</comment>
<evidence type="ECO:0000313" key="3">
    <source>
        <dbReference type="Proteomes" id="UP001296776"/>
    </source>
</evidence>
<dbReference type="CDD" id="cd02440">
    <property type="entry name" value="AdoMet_MTases"/>
    <property type="match status" value="1"/>
</dbReference>
<keyword evidence="3" id="KW-1185">Reference proteome</keyword>
<proteinExistence type="predicted"/>
<keyword evidence="2" id="KW-0489">Methyltransferase</keyword>
<dbReference type="Gene3D" id="3.40.50.150">
    <property type="entry name" value="Vaccinia Virus protein VP39"/>
    <property type="match status" value="1"/>
</dbReference>
<dbReference type="GO" id="GO:0032259">
    <property type="term" value="P:methylation"/>
    <property type="evidence" value="ECO:0007669"/>
    <property type="project" value="UniProtKB-KW"/>
</dbReference>
<dbReference type="InterPro" id="IPR013216">
    <property type="entry name" value="Methyltransf_11"/>
</dbReference>
<dbReference type="GO" id="GO:0008757">
    <property type="term" value="F:S-adenosylmethionine-dependent methyltransferase activity"/>
    <property type="evidence" value="ECO:0007669"/>
    <property type="project" value="InterPro"/>
</dbReference>
<dbReference type="SUPFAM" id="SSF53335">
    <property type="entry name" value="S-adenosyl-L-methionine-dependent methyltransferases"/>
    <property type="match status" value="1"/>
</dbReference>
<dbReference type="Proteomes" id="UP001296776">
    <property type="component" value="Unassembled WGS sequence"/>
</dbReference>
<dbReference type="AlphaFoldDB" id="A0AAJ0U5D3"/>
<reference evidence="2" key="1">
    <citation type="submission" date="2017-08" db="EMBL/GenBank/DDBJ databases">
        <authorList>
            <person name="Imhoff J.F."/>
            <person name="Rahn T."/>
            <person name="Kuenzel S."/>
            <person name="Neulinger S.C."/>
        </authorList>
    </citation>
    <scope>NUCLEOTIDE SEQUENCE</scope>
    <source>
        <strain evidence="2">DSM 11080</strain>
    </source>
</reference>
<keyword evidence="2" id="KW-0808">Transferase</keyword>
<dbReference type="RefSeq" id="WP_200346297.1">
    <property type="nucleotide sequence ID" value="NZ_NRSJ01000018.1"/>
</dbReference>
<dbReference type="PANTHER" id="PTHR43861">
    <property type="entry name" value="TRANS-ACONITATE 2-METHYLTRANSFERASE-RELATED"/>
    <property type="match status" value="1"/>
</dbReference>
<sequence>MSTETDLQTAYRHLAAQYDANRDQFDIARLLDGLQDRLPDQGVLLDLGCGAGVPVAQTFLANGWEVVGVDFCPEMLALAAQHVPAMRRVCGDMRRLALAPKSVDAVTCVYSLFHLPWREHGALFQRIAGWLRPNGRLFFTYATADYTGEPEFEGWIDFMGERLFYSHSTEARLRQQLASAGLQIESEERPEIGGERFLWVTASAAEG</sequence>
<dbReference type="PANTHER" id="PTHR43861:SF1">
    <property type="entry name" value="TRANS-ACONITATE 2-METHYLTRANSFERASE"/>
    <property type="match status" value="1"/>
</dbReference>
<accession>A0AAJ0U5D3</accession>
<gene>
    <name evidence="2" type="ORF">CKO40_11165</name>
</gene>
<dbReference type="Pfam" id="PF08241">
    <property type="entry name" value="Methyltransf_11"/>
    <property type="match status" value="1"/>
</dbReference>
<organism evidence="2 3">
    <name type="scientific">Halochromatium glycolicum</name>
    <dbReference type="NCBI Taxonomy" id="85075"/>
    <lineage>
        <taxon>Bacteria</taxon>
        <taxon>Pseudomonadati</taxon>
        <taxon>Pseudomonadota</taxon>
        <taxon>Gammaproteobacteria</taxon>
        <taxon>Chromatiales</taxon>
        <taxon>Chromatiaceae</taxon>
        <taxon>Halochromatium</taxon>
    </lineage>
</organism>
<protein>
    <submittedName>
        <fullName evidence="2">Methyltransferase type 11</fullName>
    </submittedName>
</protein>
<evidence type="ECO:0000313" key="2">
    <source>
        <dbReference type="EMBL" id="MBK1705087.1"/>
    </source>
</evidence>
<feature type="domain" description="Methyltransferase type 11" evidence="1">
    <location>
        <begin position="45"/>
        <end position="139"/>
    </location>
</feature>
<reference evidence="2" key="2">
    <citation type="journal article" date="2020" name="Microorganisms">
        <title>Osmotic Adaptation and Compatible Solute Biosynthesis of Phototrophic Bacteria as Revealed from Genome Analyses.</title>
        <authorList>
            <person name="Imhoff J.F."/>
            <person name="Rahn T."/>
            <person name="Kunzel S."/>
            <person name="Keller A."/>
            <person name="Neulinger S.C."/>
        </authorList>
    </citation>
    <scope>NUCLEOTIDE SEQUENCE</scope>
    <source>
        <strain evidence="2">DSM 11080</strain>
    </source>
</reference>
<dbReference type="EMBL" id="NRSJ01000018">
    <property type="protein sequence ID" value="MBK1705087.1"/>
    <property type="molecule type" value="Genomic_DNA"/>
</dbReference>